<dbReference type="AlphaFoldDB" id="A0A8J5JWZ4"/>
<gene>
    <name evidence="3" type="ORF">Hamer_G019091</name>
</gene>
<evidence type="ECO:0000259" key="2">
    <source>
        <dbReference type="PROSITE" id="PS51309"/>
    </source>
</evidence>
<protein>
    <submittedName>
        <fullName evidence="3">Putative Poly-adenylate binding protein domain-containing protein</fullName>
    </submittedName>
</protein>
<feature type="region of interest" description="Disordered" evidence="1">
    <location>
        <begin position="1"/>
        <end position="20"/>
    </location>
</feature>
<keyword evidence="4" id="KW-1185">Reference proteome</keyword>
<feature type="region of interest" description="Disordered" evidence="1">
    <location>
        <begin position="149"/>
        <end position="177"/>
    </location>
</feature>
<accession>A0A8J5JWZ4</accession>
<dbReference type="SUPFAM" id="SSF63570">
    <property type="entry name" value="PABC (PABP) domain"/>
    <property type="match status" value="1"/>
</dbReference>
<dbReference type="Pfam" id="PF00658">
    <property type="entry name" value="MLLE"/>
    <property type="match status" value="1"/>
</dbReference>
<feature type="compositionally biased region" description="Basic and acidic residues" evidence="1">
    <location>
        <begin position="165"/>
        <end position="177"/>
    </location>
</feature>
<dbReference type="SMART" id="SM00517">
    <property type="entry name" value="PolyA"/>
    <property type="match status" value="1"/>
</dbReference>
<evidence type="ECO:0000313" key="3">
    <source>
        <dbReference type="EMBL" id="KAG7163826.1"/>
    </source>
</evidence>
<dbReference type="InterPro" id="IPR002004">
    <property type="entry name" value="PABP_HYD_C"/>
</dbReference>
<dbReference type="PROSITE" id="PS51309">
    <property type="entry name" value="PABC"/>
    <property type="match status" value="1"/>
</dbReference>
<sequence>MKGGDHTTGVPSAPPVPLSNEKEELGEVIYEKIVSKYPSEAAKLTGMLLQMDYKDLEYLVAETLQWFDEFDEFQYGGGSCFRLTVMPHAGGKINHTHQKKELQELGHLLFTTQGPSICTNEGNILVHLHSQVPQELPYEEYLEDLQGSCGNWDEKTWSSSVDPSEGERDRDDQHGAT</sequence>
<reference evidence="3" key="1">
    <citation type="journal article" date="2021" name="Sci. Adv.">
        <title>The American lobster genome reveals insights on longevity, neural, and immune adaptations.</title>
        <authorList>
            <person name="Polinski J.M."/>
            <person name="Zimin A.V."/>
            <person name="Clark K.F."/>
            <person name="Kohn A.B."/>
            <person name="Sadowski N."/>
            <person name="Timp W."/>
            <person name="Ptitsyn A."/>
            <person name="Khanna P."/>
            <person name="Romanova D.Y."/>
            <person name="Williams P."/>
            <person name="Greenwood S.J."/>
            <person name="Moroz L.L."/>
            <person name="Walt D.R."/>
            <person name="Bodnar A.G."/>
        </authorList>
    </citation>
    <scope>NUCLEOTIDE SEQUENCE</scope>
    <source>
        <strain evidence="3">GMGI-L3</strain>
    </source>
</reference>
<name>A0A8J5JWZ4_HOMAM</name>
<feature type="domain" description="PABC" evidence="2">
    <location>
        <begin position="5"/>
        <end position="89"/>
    </location>
</feature>
<dbReference type="InterPro" id="IPR036053">
    <property type="entry name" value="PABP-dom"/>
</dbReference>
<proteinExistence type="predicted"/>
<dbReference type="GO" id="GO:0003723">
    <property type="term" value="F:RNA binding"/>
    <property type="evidence" value="ECO:0007669"/>
    <property type="project" value="InterPro"/>
</dbReference>
<dbReference type="EMBL" id="JAHLQT010026149">
    <property type="protein sequence ID" value="KAG7163826.1"/>
    <property type="molecule type" value="Genomic_DNA"/>
</dbReference>
<dbReference type="Gene3D" id="1.10.1900.10">
    <property type="entry name" value="c-terminal domain of poly(a) binding protein"/>
    <property type="match status" value="1"/>
</dbReference>
<evidence type="ECO:0000256" key="1">
    <source>
        <dbReference type="SAM" id="MobiDB-lite"/>
    </source>
</evidence>
<evidence type="ECO:0000313" key="4">
    <source>
        <dbReference type="Proteomes" id="UP000747542"/>
    </source>
</evidence>
<organism evidence="3 4">
    <name type="scientific">Homarus americanus</name>
    <name type="common">American lobster</name>
    <dbReference type="NCBI Taxonomy" id="6706"/>
    <lineage>
        <taxon>Eukaryota</taxon>
        <taxon>Metazoa</taxon>
        <taxon>Ecdysozoa</taxon>
        <taxon>Arthropoda</taxon>
        <taxon>Crustacea</taxon>
        <taxon>Multicrustacea</taxon>
        <taxon>Malacostraca</taxon>
        <taxon>Eumalacostraca</taxon>
        <taxon>Eucarida</taxon>
        <taxon>Decapoda</taxon>
        <taxon>Pleocyemata</taxon>
        <taxon>Astacidea</taxon>
        <taxon>Nephropoidea</taxon>
        <taxon>Nephropidae</taxon>
        <taxon>Homarus</taxon>
    </lineage>
</organism>
<dbReference type="Proteomes" id="UP000747542">
    <property type="component" value="Unassembled WGS sequence"/>
</dbReference>
<comment type="caution">
    <text evidence="3">The sequence shown here is derived from an EMBL/GenBank/DDBJ whole genome shotgun (WGS) entry which is preliminary data.</text>
</comment>